<evidence type="ECO:0000313" key="1">
    <source>
        <dbReference type="EMBL" id="KAG0116061.1"/>
    </source>
</evidence>
<dbReference type="AlphaFoldDB" id="A0A835NJB1"/>
<keyword evidence="3" id="KW-1185">Reference proteome</keyword>
<feature type="non-terminal residue" evidence="1">
    <location>
        <position position="102"/>
    </location>
</feature>
<organism evidence="1">
    <name type="scientific">Lamprotornis superbus</name>
    <dbReference type="NCBI Taxonomy" id="245042"/>
    <lineage>
        <taxon>Eukaryota</taxon>
        <taxon>Metazoa</taxon>
        <taxon>Chordata</taxon>
        <taxon>Craniata</taxon>
        <taxon>Vertebrata</taxon>
        <taxon>Euteleostomi</taxon>
        <taxon>Archelosauria</taxon>
        <taxon>Archosauria</taxon>
        <taxon>Dinosauria</taxon>
        <taxon>Saurischia</taxon>
        <taxon>Theropoda</taxon>
        <taxon>Coelurosauria</taxon>
        <taxon>Aves</taxon>
        <taxon>Neognathae</taxon>
        <taxon>Neoaves</taxon>
        <taxon>Telluraves</taxon>
        <taxon>Australaves</taxon>
        <taxon>Passeriformes</taxon>
        <taxon>Sturnidae</taxon>
        <taxon>Lamprotornis</taxon>
    </lineage>
</organism>
<reference evidence="2 3" key="2">
    <citation type="journal article" date="2021" name="J. Hered.">
        <title>Feather Gene Expression Elucidates the Developmental Basis of Plumage Iridescence in African Starlings.</title>
        <authorList>
            <person name="Rubenstein D.R."/>
            <person name="Corvelo A."/>
            <person name="MacManes M.D."/>
            <person name="Maia R."/>
            <person name="Narzisi G."/>
            <person name="Rousaki A."/>
            <person name="Vandenabeele P."/>
            <person name="Shawkey M.D."/>
            <person name="Solomon J."/>
        </authorList>
    </citation>
    <scope>NUCLEOTIDE SEQUENCE [LARGE SCALE GENOMIC DNA]</scope>
    <source>
        <strain evidence="2">SS15</strain>
    </source>
</reference>
<protein>
    <submittedName>
        <fullName evidence="1">Uncharacterized protein</fullName>
    </submittedName>
</protein>
<name>A0A835NJB1_9PASS</name>
<sequence>MTRIWRCALSQITPLKSWLLARLSSTHLLWWRWKVLRAARNPATCPPTGPRGMSCTVVPGTRALESWRARTLRVLPVLSVSQGCPCTSGQIQNPQSKAKPGN</sequence>
<dbReference type="EMBL" id="JADDUC020000031">
    <property type="protein sequence ID" value="KAI1230246.1"/>
    <property type="molecule type" value="Genomic_DNA"/>
</dbReference>
<evidence type="ECO:0000313" key="2">
    <source>
        <dbReference type="EMBL" id="KAI1230246.1"/>
    </source>
</evidence>
<proteinExistence type="predicted"/>
<accession>A0A835NJB1</accession>
<reference evidence="2" key="3">
    <citation type="submission" date="2022-01" db="EMBL/GenBank/DDBJ databases">
        <authorList>
            <person name="Rubenstein D.R."/>
        </authorList>
    </citation>
    <scope>NUCLEOTIDE SEQUENCE</scope>
    <source>
        <strain evidence="2">SS15</strain>
        <tissue evidence="2">Liver</tissue>
    </source>
</reference>
<gene>
    <name evidence="2" type="ORF">IHE44_0010211</name>
    <name evidence="1" type="ORF">IHE44_004636</name>
</gene>
<reference evidence="1" key="1">
    <citation type="submission" date="2020-10" db="EMBL/GenBank/DDBJ databases">
        <title>Feather gene expression reveals the developmental basis of iridescence in African starlings.</title>
        <authorList>
            <person name="Rubenstein D.R."/>
        </authorList>
    </citation>
    <scope>NUCLEOTIDE SEQUENCE</scope>
    <source>
        <strain evidence="1">SS15</strain>
        <tissue evidence="1">Liver</tissue>
    </source>
</reference>
<dbReference type="Proteomes" id="UP000618051">
    <property type="component" value="Unassembled WGS sequence"/>
</dbReference>
<evidence type="ECO:0000313" key="3">
    <source>
        <dbReference type="Proteomes" id="UP000618051"/>
    </source>
</evidence>
<dbReference type="EMBL" id="JADDUC010000186">
    <property type="protein sequence ID" value="KAG0116061.1"/>
    <property type="molecule type" value="Genomic_DNA"/>
</dbReference>
<comment type="caution">
    <text evidence="1">The sequence shown here is derived from an EMBL/GenBank/DDBJ whole genome shotgun (WGS) entry which is preliminary data.</text>
</comment>